<gene>
    <name evidence="2" type="ORF">MBJ925_LOCUS6138</name>
</gene>
<dbReference type="InterPro" id="IPR027417">
    <property type="entry name" value="P-loop_NTPase"/>
</dbReference>
<dbReference type="Proteomes" id="UP000663824">
    <property type="component" value="Unassembled WGS sequence"/>
</dbReference>
<dbReference type="Pfam" id="PF05729">
    <property type="entry name" value="NACHT"/>
    <property type="match status" value="1"/>
</dbReference>
<dbReference type="SUPFAM" id="SSF52540">
    <property type="entry name" value="P-loop containing nucleoside triphosphate hydrolases"/>
    <property type="match status" value="1"/>
</dbReference>
<dbReference type="PANTHER" id="PTHR46312:SF2">
    <property type="entry name" value="NUCLEOTIDE-BINDING OLIGOMERIZATION DOMAIN-CONTAINING PROTEIN 2-LIKE"/>
    <property type="match status" value="1"/>
</dbReference>
<dbReference type="Gene3D" id="3.40.50.300">
    <property type="entry name" value="P-loop containing nucleotide triphosphate hydrolases"/>
    <property type="match status" value="1"/>
</dbReference>
<dbReference type="Gene3D" id="1.20.930.20">
    <property type="entry name" value="Adaptor protein Cbl, N-terminal domain"/>
    <property type="match status" value="1"/>
</dbReference>
<feature type="domain" description="NACHT" evidence="1">
    <location>
        <begin position="317"/>
        <end position="418"/>
    </location>
</feature>
<dbReference type="InterPro" id="IPR016024">
    <property type="entry name" value="ARM-type_fold"/>
</dbReference>
<accession>A0A816LJD4</accession>
<organism evidence="2 3">
    <name type="scientific">Rotaria magnacalcarata</name>
    <dbReference type="NCBI Taxonomy" id="392030"/>
    <lineage>
        <taxon>Eukaryota</taxon>
        <taxon>Metazoa</taxon>
        <taxon>Spiralia</taxon>
        <taxon>Gnathifera</taxon>
        <taxon>Rotifera</taxon>
        <taxon>Eurotatoria</taxon>
        <taxon>Bdelloidea</taxon>
        <taxon>Philodinida</taxon>
        <taxon>Philodinidae</taxon>
        <taxon>Rotaria</taxon>
    </lineage>
</organism>
<name>A0A816LJD4_9BILA</name>
<sequence length="1523" mass="178010">MADPISVIATTASAFTTLYTVITTIIEFIDTVEENKQHAKQLIKRVERFQKIIENYTKDDGHLLDHMQRILEKAYEYALQFKKDQYISLFSKEKGQHHSHVAKNNAIVPVEDPLQDKSTVIRNTEEVSQRPLVDAQNSCTCTCTGPNIFSRFWQKSRIYRCYKSIKADLERLDKEIDRAGGDATFGILIDVHNKVTVIEEKIDTVIKGHKEIVAALTNGHSSSSKNIIDEQKLRIINKLKHEYTSRYGKIKRLMTNTFVPIDEENYINLAIIHKEQKESNISKQSEFDYSTYELIYGSKISIKITELFDKCKDKLTKRALVLGPPGIGKTTFCQYIAYKWSKYELFQQFKCLIYIRLRNLTSKLYPLRSSESYSLTDIIERECFRTYPLENHEERNVLKHMLDDASNVLWLLDGYDELNVPDHLDWFMRELLDKQIEILTSRPTTTVPYPYDVYLDITGFTDENIHDYIRKFFKTKSHEGTRLISFLQSALNIWGISHIPITLEIVCTLWNEHDRKELDQITTMTALYDDMITWILRKYLSKILGDEVTNSKSNKTIYKECETVLLVLEKIAFSCMKTNSLMIDYKIIRKEVEDCKGSKNEDDLRSNVINVGLLVALDSEKIIDEEKDYYFIHLSFQEFLAARYLRRWLESYPNEAKLFLKKYKYNPQYQLMLTFTAGLLTENYVETFFDLIEDESTDLVGARHFIVLIGCLEEINRNEHRKIADRILDHIGRYLEMLISYLHSSDLWIDKNIYRMLGRSYGILCEKTIEKIFLKNLIDDKAKYKALSTIDELKNCSSNVLTKAFSMLEDHRQWTVCGTICNLIASSTSANVVREFVRSTDKKWEEQFISAIGWWIDNIIDSMPYSLGEAAEAMNQLSEISSVDIANMIRKLTIILCKKNFRRFNSFKKSIIHGDGFTFDPSILNSLNETLKNLFENFLLKFLLSEDRELALEAALLLKIVTIYLNPDGRNQSYIFNCYDHIDETALLSQIINVEEGQIKEALYIFLSFQIKRDGVKSEIFQLFNETFLEQDRLSSSSSKITLALLIGDCICKTKDYLNMIDTETIDQLLNIYIEILDQLENFDLFHLRQKYALLTYFDILKNKTKQQEKVLFKIRDIIRNESDEYIVMEAISILPNLEEKRIFQYEKINILLDKPHSYVYYDTEIKHVELVKKFFETLGNDVDLTPLENAIIDMKDTETISRATSVLYELNRVNDKFLYRLLQLLRSNRSDEKKTLTIKTLEIFKETAARLDIAEELLTIIKQHSIPLYPNDYLVFPGCCYNLFILIWSYISDPKILHWILSLYEVPETRSRAAKLLQALGSKVRTSDILEQFIKHMKRNFTNENAYAFCYFCSNLRSAKNLNRLFEVAKNDDDNDDVKELIKNELFGLFSGNSFQFSLLNYDSVTLKVDSDSISYFDDEAINSYIKSVVIKRASVYDLCRVYVRTENIQFIDHIYRNAKANSIAITYDTENRCLVLHENNKKSEIQMENESLVRILKKRFYTLRNECFGRAPSDDTNIVEV</sequence>
<dbReference type="PROSITE" id="PS50837">
    <property type="entry name" value="NACHT"/>
    <property type="match status" value="1"/>
</dbReference>
<evidence type="ECO:0000313" key="3">
    <source>
        <dbReference type="Proteomes" id="UP000663824"/>
    </source>
</evidence>
<dbReference type="PANTHER" id="PTHR46312">
    <property type="entry name" value="NACHT DOMAIN-CONTAINING PROTEIN"/>
    <property type="match status" value="1"/>
</dbReference>
<dbReference type="GO" id="GO:0007166">
    <property type="term" value="P:cell surface receptor signaling pathway"/>
    <property type="evidence" value="ECO:0007669"/>
    <property type="project" value="InterPro"/>
</dbReference>
<dbReference type="InterPro" id="IPR007111">
    <property type="entry name" value="NACHT_NTPase"/>
</dbReference>
<evidence type="ECO:0000313" key="2">
    <source>
        <dbReference type="EMBL" id="CAF1956280.1"/>
    </source>
</evidence>
<comment type="caution">
    <text evidence="2">The sequence shown here is derived from an EMBL/GenBank/DDBJ whole genome shotgun (WGS) entry which is preliminary data.</text>
</comment>
<evidence type="ECO:0000259" key="1">
    <source>
        <dbReference type="PROSITE" id="PS50837"/>
    </source>
</evidence>
<dbReference type="SUPFAM" id="SSF48371">
    <property type="entry name" value="ARM repeat"/>
    <property type="match status" value="2"/>
</dbReference>
<proteinExistence type="predicted"/>
<dbReference type="InterPro" id="IPR036537">
    <property type="entry name" value="Adaptor_Cbl_N_dom_sf"/>
</dbReference>
<reference evidence="2" key="1">
    <citation type="submission" date="2021-02" db="EMBL/GenBank/DDBJ databases">
        <authorList>
            <person name="Nowell W R."/>
        </authorList>
    </citation>
    <scope>NUCLEOTIDE SEQUENCE</scope>
</reference>
<dbReference type="EMBL" id="CAJNRE010001766">
    <property type="protein sequence ID" value="CAF1956280.1"/>
    <property type="molecule type" value="Genomic_DNA"/>
</dbReference>
<protein>
    <recommendedName>
        <fullName evidence="1">NACHT domain-containing protein</fullName>
    </recommendedName>
</protein>